<sequence length="340" mass="38091">MPALLKQRLLDWMGGDSSAFASFNEAALEVFAYQFEHNASYRHYCEARGVTGARLTDWNEIPALPTDAFKFPAHQPRCFPAENATRYFLTSGTTREVRGRHEFEDLELYERSILAGWSQLGLPEIRNPWFLSQSPSDAPNSSLVHMFEVLDRSIASERWMIDLEGHIDTSGFPGKAPVELFSTALALLKWTECNGPTPLAEGSWIFETGGYKGLRETMEPERFREKVAAHFSIPVNRILNEYSMTELSSQFYRWPDEEGHRGPHWTRIRVINPETGAPAGDGEPGYLEILDLANLGSVAAIRTQDLAIARGPSSFTLLGRDPGALPRGCSRAADDLLNQR</sequence>
<protein>
    <recommendedName>
        <fullName evidence="3">Acyl-protein synthetase LuxE domain-containing protein</fullName>
    </recommendedName>
</protein>
<evidence type="ECO:0000313" key="2">
    <source>
        <dbReference type="Proteomes" id="UP000603141"/>
    </source>
</evidence>
<dbReference type="Gene3D" id="3.40.50.12780">
    <property type="entry name" value="N-terminal domain of ligase-like"/>
    <property type="match status" value="1"/>
</dbReference>
<dbReference type="SUPFAM" id="SSF56801">
    <property type="entry name" value="Acetyl-CoA synthetase-like"/>
    <property type="match status" value="1"/>
</dbReference>
<keyword evidence="2" id="KW-1185">Reference proteome</keyword>
<name>A0A934SBU1_9BACT</name>
<organism evidence="1 2">
    <name type="scientific">Luteolibacter pohnpeiensis</name>
    <dbReference type="NCBI Taxonomy" id="454153"/>
    <lineage>
        <taxon>Bacteria</taxon>
        <taxon>Pseudomonadati</taxon>
        <taxon>Verrucomicrobiota</taxon>
        <taxon>Verrucomicrobiia</taxon>
        <taxon>Verrucomicrobiales</taxon>
        <taxon>Verrucomicrobiaceae</taxon>
        <taxon>Luteolibacter</taxon>
    </lineage>
</organism>
<dbReference type="InterPro" id="IPR042099">
    <property type="entry name" value="ANL_N_sf"/>
</dbReference>
<evidence type="ECO:0008006" key="3">
    <source>
        <dbReference type="Google" id="ProtNLM"/>
    </source>
</evidence>
<accession>A0A934SBU1</accession>
<dbReference type="AlphaFoldDB" id="A0A934SBU1"/>
<gene>
    <name evidence="1" type="ORF">JIN85_12745</name>
</gene>
<comment type="caution">
    <text evidence="1">The sequence shown here is derived from an EMBL/GenBank/DDBJ whole genome shotgun (WGS) entry which is preliminary data.</text>
</comment>
<proteinExistence type="predicted"/>
<evidence type="ECO:0000313" key="1">
    <source>
        <dbReference type="EMBL" id="MBK1883287.1"/>
    </source>
</evidence>
<dbReference type="Proteomes" id="UP000603141">
    <property type="component" value="Unassembled WGS sequence"/>
</dbReference>
<dbReference type="RefSeq" id="WP_200271253.1">
    <property type="nucleotide sequence ID" value="NZ_JAENIJ010000019.1"/>
</dbReference>
<reference evidence="1" key="1">
    <citation type="submission" date="2021-01" db="EMBL/GenBank/DDBJ databases">
        <title>Modified the classification status of verrucomicrobia.</title>
        <authorList>
            <person name="Feng X."/>
        </authorList>
    </citation>
    <scope>NUCLEOTIDE SEQUENCE</scope>
    <source>
        <strain evidence="1">KCTC 22041</strain>
    </source>
</reference>
<dbReference type="EMBL" id="JAENIJ010000019">
    <property type="protein sequence ID" value="MBK1883287.1"/>
    <property type="molecule type" value="Genomic_DNA"/>
</dbReference>